<dbReference type="PANTHER" id="PTHR44591">
    <property type="entry name" value="STRESS RESPONSE REGULATOR PROTEIN 1"/>
    <property type="match status" value="1"/>
</dbReference>
<evidence type="ECO:0000259" key="3">
    <source>
        <dbReference type="PROSITE" id="PS50110"/>
    </source>
</evidence>
<dbReference type="CDD" id="cd00156">
    <property type="entry name" value="REC"/>
    <property type="match status" value="1"/>
</dbReference>
<organism evidence="4 5">
    <name type="scientific">Glaciecola siphonariae</name>
    <dbReference type="NCBI Taxonomy" id="521012"/>
    <lineage>
        <taxon>Bacteria</taxon>
        <taxon>Pseudomonadati</taxon>
        <taxon>Pseudomonadota</taxon>
        <taxon>Gammaproteobacteria</taxon>
        <taxon>Alteromonadales</taxon>
        <taxon>Alteromonadaceae</taxon>
        <taxon>Glaciecola</taxon>
    </lineage>
</organism>
<dbReference type="Proteomes" id="UP001595897">
    <property type="component" value="Unassembled WGS sequence"/>
</dbReference>
<dbReference type="RefSeq" id="WP_382411002.1">
    <property type="nucleotide sequence ID" value="NZ_JBHSGU010000029.1"/>
</dbReference>
<evidence type="ECO:0000256" key="1">
    <source>
        <dbReference type="ARBA" id="ARBA00022553"/>
    </source>
</evidence>
<dbReference type="SMART" id="SM00448">
    <property type="entry name" value="REC"/>
    <property type="match status" value="1"/>
</dbReference>
<dbReference type="PROSITE" id="PS50110">
    <property type="entry name" value="RESPONSE_REGULATORY"/>
    <property type="match status" value="1"/>
</dbReference>
<gene>
    <name evidence="4" type="ORF">ACFO4O_17790</name>
</gene>
<dbReference type="SUPFAM" id="SSF52172">
    <property type="entry name" value="CheY-like"/>
    <property type="match status" value="1"/>
</dbReference>
<evidence type="ECO:0000313" key="5">
    <source>
        <dbReference type="Proteomes" id="UP001595897"/>
    </source>
</evidence>
<dbReference type="InterPro" id="IPR011006">
    <property type="entry name" value="CheY-like_superfamily"/>
</dbReference>
<dbReference type="Gene3D" id="3.40.50.2300">
    <property type="match status" value="1"/>
</dbReference>
<dbReference type="PANTHER" id="PTHR44591:SF3">
    <property type="entry name" value="RESPONSE REGULATORY DOMAIN-CONTAINING PROTEIN"/>
    <property type="match status" value="1"/>
</dbReference>
<feature type="domain" description="Response regulatory" evidence="3">
    <location>
        <begin position="13"/>
        <end position="130"/>
    </location>
</feature>
<name>A0ABV9LZN4_9ALTE</name>
<comment type="caution">
    <text evidence="4">The sequence shown here is derived from an EMBL/GenBank/DDBJ whole genome shotgun (WGS) entry which is preliminary data.</text>
</comment>
<feature type="modified residue" description="4-aspartylphosphate" evidence="2">
    <location>
        <position position="65"/>
    </location>
</feature>
<keyword evidence="1 2" id="KW-0597">Phosphoprotein</keyword>
<proteinExistence type="predicted"/>
<keyword evidence="5" id="KW-1185">Reference proteome</keyword>
<sequence length="131" mass="14250">MNEANISNKRKINILAVDDGDIELKLMGYYLSQIQSWDITCFQAKDTAGALEIIDSQHIDACLLDYHLGAETGVELAEKIHALGYTTACIIVTGLDTDELETLVHAKGFNHVLAKEQMSASSLEAVIGSLL</sequence>
<reference evidence="5" key="1">
    <citation type="journal article" date="2019" name="Int. J. Syst. Evol. Microbiol.">
        <title>The Global Catalogue of Microorganisms (GCM) 10K type strain sequencing project: providing services to taxonomists for standard genome sequencing and annotation.</title>
        <authorList>
            <consortium name="The Broad Institute Genomics Platform"/>
            <consortium name="The Broad Institute Genome Sequencing Center for Infectious Disease"/>
            <person name="Wu L."/>
            <person name="Ma J."/>
        </authorList>
    </citation>
    <scope>NUCLEOTIDE SEQUENCE [LARGE SCALE GENOMIC DNA]</scope>
    <source>
        <strain evidence="5">KACC 12507</strain>
    </source>
</reference>
<evidence type="ECO:0000313" key="4">
    <source>
        <dbReference type="EMBL" id="MFC4702002.1"/>
    </source>
</evidence>
<accession>A0ABV9LZN4</accession>
<dbReference type="Pfam" id="PF00072">
    <property type="entry name" value="Response_reg"/>
    <property type="match status" value="1"/>
</dbReference>
<dbReference type="EMBL" id="JBHSGU010000029">
    <property type="protein sequence ID" value="MFC4702002.1"/>
    <property type="molecule type" value="Genomic_DNA"/>
</dbReference>
<dbReference type="InterPro" id="IPR050595">
    <property type="entry name" value="Bact_response_regulator"/>
</dbReference>
<dbReference type="InterPro" id="IPR001789">
    <property type="entry name" value="Sig_transdc_resp-reg_receiver"/>
</dbReference>
<protein>
    <submittedName>
        <fullName evidence="4">Response regulator</fullName>
    </submittedName>
</protein>
<evidence type="ECO:0000256" key="2">
    <source>
        <dbReference type="PROSITE-ProRule" id="PRU00169"/>
    </source>
</evidence>